<feature type="region of interest" description="Disordered" evidence="10">
    <location>
        <begin position="1"/>
        <end position="56"/>
    </location>
</feature>
<evidence type="ECO:0000259" key="11">
    <source>
        <dbReference type="PROSITE" id="PS50881"/>
    </source>
</evidence>
<dbReference type="Pfam" id="PF03719">
    <property type="entry name" value="Ribosomal_S5_C"/>
    <property type="match status" value="1"/>
</dbReference>
<dbReference type="FunFam" id="3.30.160.20:FF:000001">
    <property type="entry name" value="30S ribosomal protein S5"/>
    <property type="match status" value="1"/>
</dbReference>
<dbReference type="NCBIfam" id="TIGR01021">
    <property type="entry name" value="rpsE_bact"/>
    <property type="match status" value="1"/>
</dbReference>
<name>A0A2U1T0R5_9MICO</name>
<evidence type="ECO:0000256" key="8">
    <source>
        <dbReference type="HAMAP-Rule" id="MF_01307"/>
    </source>
</evidence>
<dbReference type="OrthoDB" id="9809045at2"/>
<accession>A0A2U1T0R5</accession>
<dbReference type="GO" id="GO:0003735">
    <property type="term" value="F:structural constituent of ribosome"/>
    <property type="evidence" value="ECO:0007669"/>
    <property type="project" value="UniProtKB-UniRule"/>
</dbReference>
<evidence type="ECO:0000256" key="6">
    <source>
        <dbReference type="ARBA" id="ARBA00035255"/>
    </source>
</evidence>
<evidence type="ECO:0000256" key="9">
    <source>
        <dbReference type="RuleBase" id="RU003823"/>
    </source>
</evidence>
<evidence type="ECO:0000256" key="10">
    <source>
        <dbReference type="SAM" id="MobiDB-lite"/>
    </source>
</evidence>
<dbReference type="InterPro" id="IPR000851">
    <property type="entry name" value="Ribosomal_uS5"/>
</dbReference>
<gene>
    <name evidence="8" type="primary">rpsE</name>
    <name evidence="12" type="ORF">DF220_06100</name>
</gene>
<dbReference type="PROSITE" id="PS50881">
    <property type="entry name" value="S5_DSRBD"/>
    <property type="match status" value="1"/>
</dbReference>
<organism evidence="12 13">
    <name type="scientific">Homoserinimonas hongtaonis</name>
    <dbReference type="NCBI Taxonomy" id="2079791"/>
    <lineage>
        <taxon>Bacteria</taxon>
        <taxon>Bacillati</taxon>
        <taxon>Actinomycetota</taxon>
        <taxon>Actinomycetes</taxon>
        <taxon>Micrococcales</taxon>
        <taxon>Microbacteriaceae</taxon>
        <taxon>Homoserinimonas</taxon>
    </lineage>
</organism>
<dbReference type="SUPFAM" id="SSF54211">
    <property type="entry name" value="Ribosomal protein S5 domain 2-like"/>
    <property type="match status" value="1"/>
</dbReference>
<keyword evidence="3 8" id="KW-0694">RNA-binding</keyword>
<dbReference type="SUPFAM" id="SSF54768">
    <property type="entry name" value="dsRNA-binding domain-like"/>
    <property type="match status" value="1"/>
</dbReference>
<evidence type="ECO:0000256" key="2">
    <source>
        <dbReference type="ARBA" id="ARBA00022730"/>
    </source>
</evidence>
<dbReference type="GO" id="GO:0019843">
    <property type="term" value="F:rRNA binding"/>
    <property type="evidence" value="ECO:0007669"/>
    <property type="project" value="UniProtKB-UniRule"/>
</dbReference>
<dbReference type="KEGG" id="salc:C2138_10925"/>
<evidence type="ECO:0000256" key="7">
    <source>
        <dbReference type="ARBA" id="ARBA00062000"/>
    </source>
</evidence>
<dbReference type="Proteomes" id="UP000244978">
    <property type="component" value="Unassembled WGS sequence"/>
</dbReference>
<dbReference type="GO" id="GO:0015935">
    <property type="term" value="C:small ribosomal subunit"/>
    <property type="evidence" value="ECO:0007669"/>
    <property type="project" value="InterPro"/>
</dbReference>
<evidence type="ECO:0000256" key="5">
    <source>
        <dbReference type="ARBA" id="ARBA00023274"/>
    </source>
</evidence>
<dbReference type="InterPro" id="IPR005324">
    <property type="entry name" value="Ribosomal_uS5_C"/>
</dbReference>
<keyword evidence="13" id="KW-1185">Reference proteome</keyword>
<dbReference type="GO" id="GO:0006412">
    <property type="term" value="P:translation"/>
    <property type="evidence" value="ECO:0007669"/>
    <property type="project" value="UniProtKB-UniRule"/>
</dbReference>
<comment type="function">
    <text evidence="8">Located at the back of the 30S subunit body where it stabilizes the conformation of the head with respect to the body.</text>
</comment>
<dbReference type="FunFam" id="3.30.230.10:FF:000002">
    <property type="entry name" value="30S ribosomal protein S5"/>
    <property type="match status" value="1"/>
</dbReference>
<dbReference type="InterPro" id="IPR020568">
    <property type="entry name" value="Ribosomal_Su5_D2-typ_SF"/>
</dbReference>
<comment type="function">
    <text evidence="8">With S4 and S12 plays an important role in translational accuracy.</text>
</comment>
<dbReference type="GO" id="GO:0005737">
    <property type="term" value="C:cytoplasm"/>
    <property type="evidence" value="ECO:0007669"/>
    <property type="project" value="UniProtKB-ARBA"/>
</dbReference>
<dbReference type="Pfam" id="PF00333">
    <property type="entry name" value="Ribosomal_S5"/>
    <property type="match status" value="1"/>
</dbReference>
<sequence>MSDETTNKEQAVAEVSEAPVETAASTESTRNEPREARRGGRERNPNQQRGARDSDKSQFLERVVTINRVSKVVKGGRRFSFTALVVVGDGNGLVGVGYGKAREVPTAISKGVEEAKKNFFRVPRVGNTIPHPVQGEAAAGVVLLRPAAAGTGVIAGGPVRAVLECAGIHDVLSKSLGSSNTINIVHATVTALKALEEPSAVAARRGLPIEDVVPEQILRIQAATAKAAATAVKAGA</sequence>
<comment type="domain">
    <text evidence="8">The N-terminal domain interacts with the head of the 30S subunit; the C-terminal domain interacts with the body and contacts protein S4. The interaction surface between S4 and S5 is involved in control of translational fidelity.</text>
</comment>
<evidence type="ECO:0000313" key="12">
    <source>
        <dbReference type="EMBL" id="PWB97447.1"/>
    </source>
</evidence>
<comment type="similarity">
    <text evidence="1 8 9">Belongs to the universal ribosomal protein uS5 family.</text>
</comment>
<evidence type="ECO:0000256" key="3">
    <source>
        <dbReference type="ARBA" id="ARBA00022884"/>
    </source>
</evidence>
<dbReference type="AlphaFoldDB" id="A0A2U1T0R5"/>
<feature type="compositionally biased region" description="Basic and acidic residues" evidence="10">
    <location>
        <begin position="29"/>
        <end position="56"/>
    </location>
</feature>
<evidence type="ECO:0000256" key="1">
    <source>
        <dbReference type="ARBA" id="ARBA00008945"/>
    </source>
</evidence>
<dbReference type="PANTHER" id="PTHR48277:SF1">
    <property type="entry name" value="MITOCHONDRIAL RIBOSOMAL PROTEIN S5"/>
    <property type="match status" value="1"/>
</dbReference>
<feature type="domain" description="S5 DRBM" evidence="11">
    <location>
        <begin position="59"/>
        <end position="122"/>
    </location>
</feature>
<proteinExistence type="inferred from homology"/>
<dbReference type="HAMAP" id="MF_01307_B">
    <property type="entry name" value="Ribosomal_uS5_B"/>
    <property type="match status" value="1"/>
</dbReference>
<dbReference type="InterPro" id="IPR018192">
    <property type="entry name" value="Ribosomal_uS5_N_CS"/>
</dbReference>
<evidence type="ECO:0000313" key="13">
    <source>
        <dbReference type="Proteomes" id="UP000244978"/>
    </source>
</evidence>
<dbReference type="Gene3D" id="3.30.160.20">
    <property type="match status" value="1"/>
</dbReference>
<protein>
    <recommendedName>
        <fullName evidence="6 8">Small ribosomal subunit protein uS5</fullName>
    </recommendedName>
</protein>
<dbReference type="EMBL" id="QEEX01000001">
    <property type="protein sequence ID" value="PWB97447.1"/>
    <property type="molecule type" value="Genomic_DNA"/>
</dbReference>
<dbReference type="InterPro" id="IPR014721">
    <property type="entry name" value="Ribsml_uS5_D2-typ_fold_subgr"/>
</dbReference>
<dbReference type="Gene3D" id="3.30.230.10">
    <property type="match status" value="1"/>
</dbReference>
<keyword evidence="5 8" id="KW-0687">Ribonucleoprotein</keyword>
<comment type="subunit">
    <text evidence="7 8">Part of the 30S ribosomal subunit. Contacts proteins S4 and S8.</text>
</comment>
<dbReference type="GO" id="GO:0042254">
    <property type="term" value="P:ribosome biogenesis"/>
    <property type="evidence" value="ECO:0007669"/>
    <property type="project" value="UniProtKB-ARBA"/>
</dbReference>
<dbReference type="InterPro" id="IPR005712">
    <property type="entry name" value="Ribosomal_uS5_bac-type"/>
</dbReference>
<dbReference type="RefSeq" id="WP_108517794.1">
    <property type="nucleotide sequence ID" value="NZ_CP026951.1"/>
</dbReference>
<reference evidence="13" key="1">
    <citation type="submission" date="2018-04" db="EMBL/GenBank/DDBJ databases">
        <authorList>
            <person name="Liu S."/>
            <person name="Wang Z."/>
            <person name="Li J."/>
        </authorList>
    </citation>
    <scope>NUCLEOTIDE SEQUENCE [LARGE SCALE GENOMIC DNA]</scope>
    <source>
        <strain evidence="13">S1194</strain>
    </source>
</reference>
<comment type="caution">
    <text evidence="12">The sequence shown here is derived from an EMBL/GenBank/DDBJ whole genome shotgun (WGS) entry which is preliminary data.</text>
</comment>
<dbReference type="InterPro" id="IPR013810">
    <property type="entry name" value="Ribosomal_uS5_N"/>
</dbReference>
<dbReference type="PROSITE" id="PS00585">
    <property type="entry name" value="RIBOSOMAL_S5"/>
    <property type="match status" value="1"/>
</dbReference>
<evidence type="ECO:0000256" key="4">
    <source>
        <dbReference type="ARBA" id="ARBA00022980"/>
    </source>
</evidence>
<keyword evidence="2 8" id="KW-0699">rRNA-binding</keyword>
<dbReference type="PANTHER" id="PTHR48277">
    <property type="entry name" value="MITOCHONDRIAL RIBOSOMAL PROTEIN S5"/>
    <property type="match status" value="1"/>
</dbReference>
<keyword evidence="4 8" id="KW-0689">Ribosomal protein</keyword>